<evidence type="ECO:0000313" key="3">
    <source>
        <dbReference type="EMBL" id="RDG35006.1"/>
    </source>
</evidence>
<sequence length="296" mass="33424">MGAAPVSAHGFVSVRGRGYRPEQVEREFTALSRDRDDAWERVARLTVLAKEMEAESARLAEQVAALEPQTYESLGGRARQILALATAEDESLRTEVREEAQAVVDAAQASARQLRELAREQADAVRAEADAHAERLMRAAREEAEEERTEVRREVKARRAEALDALKEVRTRTQRVIDDMEHRQGERLAQAERESAERETAMTVEHDESSAYAQVRLVEAQRLFSEAGERARHRQEDAQDTAAELMAQARVRAERVMRDTERVVREHEEAREEMRAHMAHVRSSLAALTGRAPAEG</sequence>
<evidence type="ECO:0000256" key="1">
    <source>
        <dbReference type="SAM" id="Coils"/>
    </source>
</evidence>
<protein>
    <submittedName>
        <fullName evidence="3">Cellulose-binding protein</fullName>
    </submittedName>
</protein>
<feature type="region of interest" description="Disordered" evidence="2">
    <location>
        <begin position="184"/>
        <end position="208"/>
    </location>
</feature>
<dbReference type="OrthoDB" id="4146319at2"/>
<reference evidence="3 4" key="1">
    <citation type="submission" date="2018-07" db="EMBL/GenBank/DDBJ databases">
        <title>Streptomyces species from bats.</title>
        <authorList>
            <person name="Dunlap C."/>
        </authorList>
    </citation>
    <scope>NUCLEOTIDE SEQUENCE [LARGE SCALE GENOMIC DNA]</scope>
    <source>
        <strain evidence="3 4">AC230</strain>
    </source>
</reference>
<dbReference type="Proteomes" id="UP000253741">
    <property type="component" value="Unassembled WGS sequence"/>
</dbReference>
<evidence type="ECO:0000313" key="4">
    <source>
        <dbReference type="Proteomes" id="UP000253741"/>
    </source>
</evidence>
<comment type="caution">
    <text evidence="3">The sequence shown here is derived from an EMBL/GenBank/DDBJ whole genome shotgun (WGS) entry which is preliminary data.</text>
</comment>
<keyword evidence="4" id="KW-1185">Reference proteome</keyword>
<feature type="coiled-coil region" evidence="1">
    <location>
        <begin position="250"/>
        <end position="277"/>
    </location>
</feature>
<evidence type="ECO:0000256" key="2">
    <source>
        <dbReference type="SAM" id="MobiDB-lite"/>
    </source>
</evidence>
<organism evidence="3 4">
    <name type="scientific">Streptomyces corynorhini</name>
    <dbReference type="NCBI Taxonomy" id="2282652"/>
    <lineage>
        <taxon>Bacteria</taxon>
        <taxon>Bacillati</taxon>
        <taxon>Actinomycetota</taxon>
        <taxon>Actinomycetes</taxon>
        <taxon>Kitasatosporales</taxon>
        <taxon>Streptomycetaceae</taxon>
        <taxon>Streptomyces</taxon>
    </lineage>
</organism>
<keyword evidence="1" id="KW-0175">Coiled coil</keyword>
<gene>
    <name evidence="3" type="ORF">DVH02_27585</name>
</gene>
<dbReference type="EMBL" id="QQNA01000257">
    <property type="protein sequence ID" value="RDG35006.1"/>
    <property type="molecule type" value="Genomic_DNA"/>
</dbReference>
<feature type="coiled-coil region" evidence="1">
    <location>
        <begin position="97"/>
        <end position="183"/>
    </location>
</feature>
<proteinExistence type="predicted"/>
<dbReference type="AlphaFoldDB" id="A0A370B5H7"/>
<name>A0A370B5H7_9ACTN</name>
<accession>A0A370B5H7</accession>
<dbReference type="RefSeq" id="WP_114626586.1">
    <property type="nucleotide sequence ID" value="NZ_QQNA01000257.1"/>
</dbReference>